<keyword evidence="2" id="KW-1185">Reference proteome</keyword>
<sequence>MSQGGRTPKTPRPEEWWRSELEKARDAGDSMPAAAARLGVTLTEVKYRASRYGISFAGHALAEKGVLVLQAHPDVLRMLSDEGRRRGMSRRQIATKILDTVARDDLYAAVLDTGDEGDGDALP</sequence>
<gene>
    <name evidence="1" type="ORF">PQJ73_03835</name>
</gene>
<evidence type="ECO:0000313" key="2">
    <source>
        <dbReference type="Proteomes" id="UP001165652"/>
    </source>
</evidence>
<evidence type="ECO:0008006" key="3">
    <source>
        <dbReference type="Google" id="ProtNLM"/>
    </source>
</evidence>
<dbReference type="EMBL" id="JAQQLI010000003">
    <property type="protein sequence ID" value="MDC7784805.1"/>
    <property type="molecule type" value="Genomic_DNA"/>
</dbReference>
<accession>A0ABT5J702</accession>
<name>A0ABT5J702_RHOTP</name>
<dbReference type="RefSeq" id="WP_272775651.1">
    <property type="nucleotide sequence ID" value="NZ_JAQQLI010000003.1"/>
</dbReference>
<reference evidence="1" key="1">
    <citation type="journal article" date="2023" name="Microbiol Resour">
        <title>Genome Sequences of Rhodoplanes serenus and Two Thermotolerant Strains, Rhodoplanes tepidamans and 'Rhodoplanes cryptolactis,' Further Refine the Genus.</title>
        <authorList>
            <person name="Rayyan A.A."/>
            <person name="Kyndt J.A."/>
        </authorList>
    </citation>
    <scope>NUCLEOTIDE SEQUENCE</scope>
    <source>
        <strain evidence="1">DSM 9987</strain>
    </source>
</reference>
<proteinExistence type="predicted"/>
<evidence type="ECO:0000313" key="1">
    <source>
        <dbReference type="EMBL" id="MDC7784805.1"/>
    </source>
</evidence>
<reference evidence="1" key="2">
    <citation type="submission" date="2023-02" db="EMBL/GenBank/DDBJ databases">
        <authorList>
            <person name="Rayyan A."/>
            <person name="Meyer T."/>
            <person name="Kyndt J.A."/>
        </authorList>
    </citation>
    <scope>NUCLEOTIDE SEQUENCE</scope>
    <source>
        <strain evidence="1">DSM 9987</strain>
    </source>
</reference>
<comment type="caution">
    <text evidence="1">The sequence shown here is derived from an EMBL/GenBank/DDBJ whole genome shotgun (WGS) entry which is preliminary data.</text>
</comment>
<protein>
    <recommendedName>
        <fullName evidence="3">Ribbon-helix-helix protein CopG domain-containing protein</fullName>
    </recommendedName>
</protein>
<dbReference type="Proteomes" id="UP001165652">
    <property type="component" value="Unassembled WGS sequence"/>
</dbReference>
<organism evidence="1 2">
    <name type="scientific">Rhodoplanes tepidamans</name>
    <name type="common">Rhodoplanes cryptolactis</name>
    <dbReference type="NCBI Taxonomy" id="200616"/>
    <lineage>
        <taxon>Bacteria</taxon>
        <taxon>Pseudomonadati</taxon>
        <taxon>Pseudomonadota</taxon>
        <taxon>Alphaproteobacteria</taxon>
        <taxon>Hyphomicrobiales</taxon>
        <taxon>Nitrobacteraceae</taxon>
        <taxon>Rhodoplanes</taxon>
    </lineage>
</organism>